<comment type="caution">
    <text evidence="2">The sequence shown here is derived from an EMBL/GenBank/DDBJ whole genome shotgun (WGS) entry which is preliminary data.</text>
</comment>
<dbReference type="EMBL" id="JAHCTB010000004">
    <property type="protein sequence ID" value="MBT0608633.1"/>
    <property type="molecule type" value="Genomic_DNA"/>
</dbReference>
<feature type="region of interest" description="Disordered" evidence="1">
    <location>
        <begin position="146"/>
        <end position="165"/>
    </location>
</feature>
<dbReference type="InterPro" id="IPR008969">
    <property type="entry name" value="CarboxyPept-like_regulatory"/>
</dbReference>
<proteinExistence type="predicted"/>
<organism evidence="2 3">
    <name type="scientific">Aequorivita echinoideorum</name>
    <dbReference type="NCBI Taxonomy" id="1549647"/>
    <lineage>
        <taxon>Bacteria</taxon>
        <taxon>Pseudomonadati</taxon>
        <taxon>Bacteroidota</taxon>
        <taxon>Flavobacteriia</taxon>
        <taxon>Flavobacteriales</taxon>
        <taxon>Flavobacteriaceae</taxon>
        <taxon>Aequorivita</taxon>
    </lineage>
</organism>
<feature type="compositionally biased region" description="Basic residues" evidence="1">
    <location>
        <begin position="147"/>
        <end position="165"/>
    </location>
</feature>
<evidence type="ECO:0000313" key="2">
    <source>
        <dbReference type="EMBL" id="MBT0608633.1"/>
    </source>
</evidence>
<evidence type="ECO:0000256" key="1">
    <source>
        <dbReference type="SAM" id="MobiDB-lite"/>
    </source>
</evidence>
<dbReference type="Proteomes" id="UP001297092">
    <property type="component" value="Unassembled WGS sequence"/>
</dbReference>
<dbReference type="SUPFAM" id="SSF49464">
    <property type="entry name" value="Carboxypeptidase regulatory domain-like"/>
    <property type="match status" value="1"/>
</dbReference>
<dbReference type="Pfam" id="PF13715">
    <property type="entry name" value="CarbopepD_reg_2"/>
    <property type="match status" value="1"/>
</dbReference>
<protein>
    <submittedName>
        <fullName evidence="2">Carboxypeptidase-like regulatory domain-containing protein</fullName>
    </submittedName>
</protein>
<keyword evidence="3" id="KW-1185">Reference proteome</keyword>
<gene>
    <name evidence="2" type="ORF">KIV10_10590</name>
</gene>
<reference evidence="2 3" key="1">
    <citation type="submission" date="2021-05" db="EMBL/GenBank/DDBJ databases">
        <title>Aequorivita echinoideorum JCM 30378 genome.</title>
        <authorList>
            <person name="Zhang H."/>
            <person name="Li C."/>
        </authorList>
    </citation>
    <scope>NUCLEOTIDE SEQUENCE [LARGE SCALE GENOMIC DNA]</scope>
    <source>
        <strain evidence="2 3">JCM30378</strain>
    </source>
</reference>
<accession>A0ABS5S5Y9</accession>
<dbReference type="Gene3D" id="2.60.40.1120">
    <property type="entry name" value="Carboxypeptidase-like, regulatory domain"/>
    <property type="match status" value="1"/>
</dbReference>
<name>A0ABS5S5Y9_9FLAO</name>
<evidence type="ECO:0000313" key="3">
    <source>
        <dbReference type="Proteomes" id="UP001297092"/>
    </source>
</evidence>
<sequence>MTSDTETTRTHTVIVGKIRSNAPVNENDSHSITIKGTVNDDTGLPLPGANVVIKGTSVGTQTDFDGNYSIEAEPGTILVFSYVGFESKEIVCSSENKQIDVKLEYGGFLGEVVVTGGISFEEETPKKDPNWYEKAKQAYKNTQEFRRIKHERKKAERKAKRSKKQ</sequence>